<reference evidence="5 6" key="1">
    <citation type="submission" date="2019-10" db="EMBL/GenBank/DDBJ databases">
        <title>Streptomyces tenebrisbrunneis sp.nov., an endogenous actinomycete isolated from of Lycium ruthenicum.</title>
        <authorList>
            <person name="Ma L."/>
        </authorList>
    </citation>
    <scope>NUCLEOTIDE SEQUENCE [LARGE SCALE GENOMIC DNA]</scope>
    <source>
        <strain evidence="5 6">TRM 66187</strain>
    </source>
</reference>
<evidence type="ECO:0000313" key="5">
    <source>
        <dbReference type="EMBL" id="KAF4407263.1"/>
    </source>
</evidence>
<evidence type="ECO:0000256" key="2">
    <source>
        <dbReference type="ARBA" id="ARBA00022679"/>
    </source>
</evidence>
<evidence type="ECO:0000256" key="3">
    <source>
        <dbReference type="ARBA" id="ARBA00022691"/>
    </source>
</evidence>
<gene>
    <name evidence="5" type="ORF">GCU69_20430</name>
</gene>
<accession>A0ABQ7FH26</accession>
<feature type="domain" description="Methyltransferase" evidence="4">
    <location>
        <begin position="52"/>
        <end position="148"/>
    </location>
</feature>
<dbReference type="Gene3D" id="3.40.50.150">
    <property type="entry name" value="Vaccinia Virus protein VP39"/>
    <property type="match status" value="1"/>
</dbReference>
<keyword evidence="1 5" id="KW-0489">Methyltransferase</keyword>
<dbReference type="PANTHER" id="PTHR43464">
    <property type="entry name" value="METHYLTRANSFERASE"/>
    <property type="match status" value="1"/>
</dbReference>
<dbReference type="RefSeq" id="WP_098751385.1">
    <property type="nucleotide sequence ID" value="NZ_WHPN01000324.1"/>
</dbReference>
<evidence type="ECO:0000259" key="4">
    <source>
        <dbReference type="Pfam" id="PF13649"/>
    </source>
</evidence>
<dbReference type="EMBL" id="WHPN01000324">
    <property type="protein sequence ID" value="KAF4407263.1"/>
    <property type="molecule type" value="Genomic_DNA"/>
</dbReference>
<dbReference type="Pfam" id="PF13649">
    <property type="entry name" value="Methyltransf_25"/>
    <property type="match status" value="1"/>
</dbReference>
<dbReference type="GO" id="GO:0008168">
    <property type="term" value="F:methyltransferase activity"/>
    <property type="evidence" value="ECO:0007669"/>
    <property type="project" value="UniProtKB-KW"/>
</dbReference>
<dbReference type="PANTHER" id="PTHR43464:SF19">
    <property type="entry name" value="UBIQUINONE BIOSYNTHESIS O-METHYLTRANSFERASE, MITOCHONDRIAL"/>
    <property type="match status" value="1"/>
</dbReference>
<keyword evidence="3" id="KW-0949">S-adenosyl-L-methionine</keyword>
<evidence type="ECO:0000313" key="6">
    <source>
        <dbReference type="Proteomes" id="UP000621266"/>
    </source>
</evidence>
<dbReference type="Proteomes" id="UP000621266">
    <property type="component" value="Unassembled WGS sequence"/>
</dbReference>
<dbReference type="InterPro" id="IPR041698">
    <property type="entry name" value="Methyltransf_25"/>
</dbReference>
<protein>
    <submittedName>
        <fullName evidence="5">Methyltransferase domain-containing protein</fullName>
    </submittedName>
</protein>
<name>A0ABQ7FH26_9ACTN</name>
<proteinExistence type="predicted"/>
<keyword evidence="2" id="KW-0808">Transferase</keyword>
<dbReference type="InterPro" id="IPR029063">
    <property type="entry name" value="SAM-dependent_MTases_sf"/>
</dbReference>
<dbReference type="GO" id="GO:0032259">
    <property type="term" value="P:methylation"/>
    <property type="evidence" value="ECO:0007669"/>
    <property type="project" value="UniProtKB-KW"/>
</dbReference>
<organism evidence="5 6">
    <name type="scientific">Streptomyces lycii</name>
    <dbReference type="NCBI Taxonomy" id="2654337"/>
    <lineage>
        <taxon>Bacteria</taxon>
        <taxon>Bacillati</taxon>
        <taxon>Actinomycetota</taxon>
        <taxon>Actinomycetes</taxon>
        <taxon>Kitasatosporales</taxon>
        <taxon>Streptomycetaceae</taxon>
        <taxon>Streptomyces</taxon>
    </lineage>
</organism>
<comment type="caution">
    <text evidence="5">The sequence shown here is derived from an EMBL/GenBank/DDBJ whole genome shotgun (WGS) entry which is preliminary data.</text>
</comment>
<keyword evidence="6" id="KW-1185">Reference proteome</keyword>
<sequence length="267" mass="28970">MPPSAGKFDAALEAWQRWQDSPGGRLRYTLAEANLVRHTGPGPHGGGPALRVLDLAGADGGDALWLARRGHHVTIADFAPAMLARARERARAAGVGHLLATVEADVLELPEELTAPAFDLVVCHNLLQYLDETAPALRAALAPLRPGGLISVMAFNRHSGPLDLVVRAHDPAAALAALGTRHGRTRTFDTEMTLHTAEEVRPVLTSLGCTGVRHYGIRAFCDFVTDEERRNDPDFFADLERLELAVTDRPPYPHLARIFQLVARKAT</sequence>
<dbReference type="SUPFAM" id="SSF53335">
    <property type="entry name" value="S-adenosyl-L-methionine-dependent methyltransferases"/>
    <property type="match status" value="1"/>
</dbReference>
<dbReference type="CDD" id="cd02440">
    <property type="entry name" value="AdoMet_MTases"/>
    <property type="match status" value="1"/>
</dbReference>
<evidence type="ECO:0000256" key="1">
    <source>
        <dbReference type="ARBA" id="ARBA00022603"/>
    </source>
</evidence>